<name>B9K6M7_THENN</name>
<sequence>MKDFQEILDYVELLSEVDVEGVEPMYTPVEDVAELRTGGPRFFEGRDLIKKNFPEEKDGHIKVPGIHR</sequence>
<dbReference type="GO" id="GO:0006450">
    <property type="term" value="P:regulation of translational fidelity"/>
    <property type="evidence" value="ECO:0007669"/>
    <property type="project" value="InterPro"/>
</dbReference>
<reference evidence="1 2" key="1">
    <citation type="journal article" date="2009" name="Biosci. Biotechnol. Biochem.">
        <title>WeGAS: a web-based microbial genome annotation system.</title>
        <authorList>
            <person name="Lee D."/>
            <person name="Seo H."/>
            <person name="Park C."/>
            <person name="Park K."/>
        </authorList>
    </citation>
    <scope>NUCLEOTIDE SEQUENCE [LARGE SCALE GENOMIC DNA]</scope>
    <source>
        <strain evidence="2">ATCC 49049 / DSM 4359 / NBRC 107923 / NS-E</strain>
    </source>
</reference>
<dbReference type="GO" id="GO:0016740">
    <property type="term" value="F:transferase activity"/>
    <property type="evidence" value="ECO:0007669"/>
    <property type="project" value="UniProtKB-KW"/>
</dbReference>
<dbReference type="AlphaFoldDB" id="B9K6M7"/>
<evidence type="ECO:0000313" key="1">
    <source>
        <dbReference type="EMBL" id="ACM22610.1"/>
    </source>
</evidence>
<accession>B9K6M7</accession>
<dbReference type="Proteomes" id="UP000000445">
    <property type="component" value="Chromosome"/>
</dbReference>
<proteinExistence type="predicted"/>
<dbReference type="KEGG" id="tna:CTN_0434"/>
<evidence type="ECO:0000313" key="2">
    <source>
        <dbReference type="Proteomes" id="UP000000445"/>
    </source>
</evidence>
<organism evidence="1 2">
    <name type="scientific">Thermotoga neapolitana (strain ATCC 49049 / DSM 4359 / NBRC 107923 / NS-E)</name>
    <dbReference type="NCBI Taxonomy" id="309803"/>
    <lineage>
        <taxon>Bacteria</taxon>
        <taxon>Thermotogati</taxon>
        <taxon>Thermotogota</taxon>
        <taxon>Thermotogae</taxon>
        <taxon>Thermotogales</taxon>
        <taxon>Thermotogaceae</taxon>
        <taxon>Thermotoga</taxon>
    </lineage>
</organism>
<gene>
    <name evidence="1" type="ordered locus">CTN_0434</name>
</gene>
<dbReference type="Pfam" id="PF02686">
    <property type="entry name" value="GatC"/>
    <property type="match status" value="1"/>
</dbReference>
<protein>
    <submittedName>
        <fullName evidence="1">Glutamyl-tRNA(Gln) amidotransferase subunit C</fullName>
    </submittedName>
</protein>
<dbReference type="EMBL" id="CP000916">
    <property type="protein sequence ID" value="ACM22610.1"/>
    <property type="molecule type" value="Genomic_DNA"/>
</dbReference>
<keyword evidence="2" id="KW-1185">Reference proteome</keyword>
<dbReference type="SUPFAM" id="SSF141000">
    <property type="entry name" value="Glu-tRNAGln amidotransferase C subunit"/>
    <property type="match status" value="1"/>
</dbReference>
<dbReference type="NCBIfam" id="TIGR00135">
    <property type="entry name" value="gatC"/>
    <property type="match status" value="1"/>
</dbReference>
<dbReference type="eggNOG" id="COG0721">
    <property type="taxonomic scope" value="Bacteria"/>
</dbReference>
<dbReference type="STRING" id="309803.CTN_0434"/>
<dbReference type="HOGENOM" id="CLU_105899_4_1_0"/>
<dbReference type="InterPro" id="IPR036113">
    <property type="entry name" value="Asp/Glu-ADT_sf_sub_c"/>
</dbReference>
<dbReference type="InterPro" id="IPR003837">
    <property type="entry name" value="GatC"/>
</dbReference>